<accession>A0A3N2D2J5</accession>
<evidence type="ECO:0000256" key="5">
    <source>
        <dbReference type="SAM" id="MobiDB-lite"/>
    </source>
</evidence>
<dbReference type="EMBL" id="RKHQ01000002">
    <property type="protein sequence ID" value="ROR93997.1"/>
    <property type="molecule type" value="Genomic_DNA"/>
</dbReference>
<dbReference type="PROSITE" id="PS51257">
    <property type="entry name" value="PROKAR_LIPOPROTEIN"/>
    <property type="match status" value="1"/>
</dbReference>
<dbReference type="PANTHER" id="PTHR42953">
    <property type="entry name" value="HIGH-AFFINITY ZINC UPTAKE SYSTEM PROTEIN ZNUA-RELATED"/>
    <property type="match status" value="1"/>
</dbReference>
<sequence>MKSRAITILSCAAVAAAALAGCSGTPGDSSSSATDASTDATSAGPGAASSDGSASSSSDPIRVVASTNVWGDLAAAVGGDAVTVTSIIDDPDRDPHEYEADARNQLALSDADVVIENGGGYDDFMDTMLSASDNAGAVVINAVEVSGKEAEGGEELNEHVWYDFPTVQAVIDDIESSYAQLDPDAASTFSANAEDLRSRIDALITREGELERTYAGESVAITEPVPLYLLEAIGLVNATPDAFSEAIEEDTDVAPAVLQETLALFSSKAVSLLAYNEQTTGPQTEAVLAAANENGIPVVPVTETLPSGTDYVGWMSDNLDAIAAALGG</sequence>
<feature type="chain" id="PRO_5038436813" evidence="6">
    <location>
        <begin position="21"/>
        <end position="328"/>
    </location>
</feature>
<gene>
    <name evidence="7" type="ORF">EDD28_3426</name>
</gene>
<dbReference type="GO" id="GO:0046872">
    <property type="term" value="F:metal ion binding"/>
    <property type="evidence" value="ECO:0007669"/>
    <property type="project" value="UniProtKB-KW"/>
</dbReference>
<keyword evidence="2" id="KW-0813">Transport</keyword>
<dbReference type="GO" id="GO:0030313">
    <property type="term" value="C:cell envelope"/>
    <property type="evidence" value="ECO:0007669"/>
    <property type="project" value="UniProtKB-SubCell"/>
</dbReference>
<dbReference type="GO" id="GO:0030001">
    <property type="term" value="P:metal ion transport"/>
    <property type="evidence" value="ECO:0007669"/>
    <property type="project" value="InterPro"/>
</dbReference>
<evidence type="ECO:0000256" key="1">
    <source>
        <dbReference type="ARBA" id="ARBA00004196"/>
    </source>
</evidence>
<evidence type="ECO:0000256" key="3">
    <source>
        <dbReference type="ARBA" id="ARBA00022723"/>
    </source>
</evidence>
<feature type="signal peptide" evidence="6">
    <location>
        <begin position="1"/>
        <end position="20"/>
    </location>
</feature>
<organism evidence="7 8">
    <name type="scientific">Salana multivorans</name>
    <dbReference type="NCBI Taxonomy" id="120377"/>
    <lineage>
        <taxon>Bacteria</taxon>
        <taxon>Bacillati</taxon>
        <taxon>Actinomycetota</taxon>
        <taxon>Actinomycetes</taxon>
        <taxon>Micrococcales</taxon>
        <taxon>Beutenbergiaceae</taxon>
        <taxon>Salana</taxon>
    </lineage>
</organism>
<dbReference type="SUPFAM" id="SSF53807">
    <property type="entry name" value="Helical backbone' metal receptor"/>
    <property type="match status" value="1"/>
</dbReference>
<dbReference type="InterPro" id="IPR006127">
    <property type="entry name" value="ZnuA-like"/>
</dbReference>
<keyword evidence="8" id="KW-1185">Reference proteome</keyword>
<feature type="region of interest" description="Disordered" evidence="5">
    <location>
        <begin position="24"/>
        <end position="59"/>
    </location>
</feature>
<comment type="caution">
    <text evidence="7">The sequence shown here is derived from an EMBL/GenBank/DDBJ whole genome shotgun (WGS) entry which is preliminary data.</text>
</comment>
<dbReference type="AlphaFoldDB" id="A0A3N2D2J5"/>
<evidence type="ECO:0000313" key="7">
    <source>
        <dbReference type="EMBL" id="ROR93997.1"/>
    </source>
</evidence>
<dbReference type="InterPro" id="IPR050492">
    <property type="entry name" value="Bact_metal-bind_prot9"/>
</dbReference>
<dbReference type="PANTHER" id="PTHR42953:SF1">
    <property type="entry name" value="METAL-BINDING PROTEIN HI_0362-RELATED"/>
    <property type="match status" value="1"/>
</dbReference>
<evidence type="ECO:0000256" key="2">
    <source>
        <dbReference type="ARBA" id="ARBA00022448"/>
    </source>
</evidence>
<proteinExistence type="predicted"/>
<dbReference type="RefSeq" id="WP_123740864.1">
    <property type="nucleotide sequence ID" value="NZ_RKHQ01000002.1"/>
</dbReference>
<dbReference type="Pfam" id="PF01297">
    <property type="entry name" value="ZnuA"/>
    <property type="match status" value="1"/>
</dbReference>
<keyword evidence="3" id="KW-0479">Metal-binding</keyword>
<reference evidence="7 8" key="1">
    <citation type="submission" date="2018-11" db="EMBL/GenBank/DDBJ databases">
        <title>Sequencing the genomes of 1000 actinobacteria strains.</title>
        <authorList>
            <person name="Klenk H.-P."/>
        </authorList>
    </citation>
    <scope>NUCLEOTIDE SEQUENCE [LARGE SCALE GENOMIC DNA]</scope>
    <source>
        <strain evidence="7 8">DSM 13521</strain>
    </source>
</reference>
<evidence type="ECO:0000256" key="4">
    <source>
        <dbReference type="ARBA" id="ARBA00022729"/>
    </source>
</evidence>
<keyword evidence="4 6" id="KW-0732">Signal</keyword>
<dbReference type="OrthoDB" id="5296019at2"/>
<comment type="subcellular location">
    <subcellularLocation>
        <location evidence="1">Cell envelope</location>
    </subcellularLocation>
</comment>
<evidence type="ECO:0000256" key="6">
    <source>
        <dbReference type="SAM" id="SignalP"/>
    </source>
</evidence>
<dbReference type="Proteomes" id="UP000275356">
    <property type="component" value="Unassembled WGS sequence"/>
</dbReference>
<dbReference type="Gene3D" id="3.40.50.1980">
    <property type="entry name" value="Nitrogenase molybdenum iron protein domain"/>
    <property type="match status" value="2"/>
</dbReference>
<name>A0A3N2D2J5_9MICO</name>
<protein>
    <submittedName>
        <fullName evidence="7">Zinc/manganese transport system substrate-binding protein</fullName>
    </submittedName>
</protein>
<evidence type="ECO:0000313" key="8">
    <source>
        <dbReference type="Proteomes" id="UP000275356"/>
    </source>
</evidence>